<accession>A0A8D8S9F1</accession>
<reference evidence="1" key="1">
    <citation type="submission" date="2021-05" db="EMBL/GenBank/DDBJ databases">
        <authorList>
            <person name="Alioto T."/>
            <person name="Alioto T."/>
            <person name="Gomez Garrido J."/>
        </authorList>
    </citation>
    <scope>NUCLEOTIDE SEQUENCE</scope>
</reference>
<name>A0A8D8S9F1_9HEMI</name>
<dbReference type="EMBL" id="HBUF01205840">
    <property type="protein sequence ID" value="CAG6663755.1"/>
    <property type="molecule type" value="Transcribed_RNA"/>
</dbReference>
<dbReference type="AlphaFoldDB" id="A0A8D8S9F1"/>
<dbReference type="EMBL" id="HBUF01205838">
    <property type="protein sequence ID" value="CAG6663742.1"/>
    <property type="molecule type" value="Transcribed_RNA"/>
</dbReference>
<protein>
    <submittedName>
        <fullName evidence="1">Uncharacterized protein</fullName>
    </submittedName>
</protein>
<sequence>MTSPVSLVNPRLSTTTTKASNWNGLLPPVTVDDQSLTTSLKLKTSLPLTGRKLPRQKMQTVLELWKVFRRRWSISLEYEVLTKPVLVHLVNLRIIICVNTRT</sequence>
<proteinExistence type="predicted"/>
<organism evidence="1">
    <name type="scientific">Cacopsylla melanoneura</name>
    <dbReference type="NCBI Taxonomy" id="428564"/>
    <lineage>
        <taxon>Eukaryota</taxon>
        <taxon>Metazoa</taxon>
        <taxon>Ecdysozoa</taxon>
        <taxon>Arthropoda</taxon>
        <taxon>Hexapoda</taxon>
        <taxon>Insecta</taxon>
        <taxon>Pterygota</taxon>
        <taxon>Neoptera</taxon>
        <taxon>Paraneoptera</taxon>
        <taxon>Hemiptera</taxon>
        <taxon>Sternorrhyncha</taxon>
        <taxon>Psylloidea</taxon>
        <taxon>Psyllidae</taxon>
        <taxon>Psyllinae</taxon>
        <taxon>Cacopsylla</taxon>
    </lineage>
</organism>
<dbReference type="EMBL" id="HBUF01205839">
    <property type="protein sequence ID" value="CAG6663748.1"/>
    <property type="molecule type" value="Transcribed_RNA"/>
</dbReference>
<evidence type="ECO:0000313" key="1">
    <source>
        <dbReference type="EMBL" id="CAG6663742.1"/>
    </source>
</evidence>